<evidence type="ECO:0000313" key="5">
    <source>
        <dbReference type="EMBL" id="VDM81736.1"/>
    </source>
</evidence>
<dbReference type="PANTHER" id="PTHR11705:SF91">
    <property type="entry name" value="FI01817P-RELATED"/>
    <property type="match status" value="1"/>
</dbReference>
<evidence type="ECO:0000256" key="3">
    <source>
        <dbReference type="PROSITE-ProRule" id="PRU01379"/>
    </source>
</evidence>
<dbReference type="GO" id="GO:0008270">
    <property type="term" value="F:zinc ion binding"/>
    <property type="evidence" value="ECO:0007669"/>
    <property type="project" value="InterPro"/>
</dbReference>
<reference evidence="5 6" key="1">
    <citation type="submission" date="2018-11" db="EMBL/GenBank/DDBJ databases">
        <authorList>
            <consortium name="Pathogen Informatics"/>
        </authorList>
    </citation>
    <scope>NUCLEOTIDE SEQUENCE [LARGE SCALE GENOMIC DNA]</scope>
</reference>
<comment type="caution">
    <text evidence="3">Lacks conserved residue(s) required for the propagation of feature annotation.</text>
</comment>
<dbReference type="InterPro" id="IPR000834">
    <property type="entry name" value="Peptidase_M14"/>
</dbReference>
<dbReference type="OrthoDB" id="5849216at2759"/>
<dbReference type="GO" id="GO:0006508">
    <property type="term" value="P:proteolysis"/>
    <property type="evidence" value="ECO:0007669"/>
    <property type="project" value="InterPro"/>
</dbReference>
<feature type="non-terminal residue" evidence="5">
    <location>
        <position position="160"/>
    </location>
</feature>
<organism evidence="5 6">
    <name type="scientific">Strongylus vulgaris</name>
    <name type="common">Blood worm</name>
    <dbReference type="NCBI Taxonomy" id="40348"/>
    <lineage>
        <taxon>Eukaryota</taxon>
        <taxon>Metazoa</taxon>
        <taxon>Ecdysozoa</taxon>
        <taxon>Nematoda</taxon>
        <taxon>Chromadorea</taxon>
        <taxon>Rhabditida</taxon>
        <taxon>Rhabditina</taxon>
        <taxon>Rhabditomorpha</taxon>
        <taxon>Strongyloidea</taxon>
        <taxon>Strongylidae</taxon>
        <taxon>Strongylus</taxon>
    </lineage>
</organism>
<feature type="domain" description="Peptidase M14" evidence="4">
    <location>
        <begin position="1"/>
        <end position="160"/>
    </location>
</feature>
<protein>
    <recommendedName>
        <fullName evidence="4">Peptidase M14 domain-containing protein</fullName>
    </recommendedName>
</protein>
<comment type="cofactor">
    <cofactor evidence="1">
        <name>Zn(2+)</name>
        <dbReference type="ChEBI" id="CHEBI:29105"/>
    </cofactor>
</comment>
<dbReference type="SUPFAM" id="SSF53187">
    <property type="entry name" value="Zn-dependent exopeptidases"/>
    <property type="match status" value="1"/>
</dbReference>
<evidence type="ECO:0000256" key="2">
    <source>
        <dbReference type="ARBA" id="ARBA00005988"/>
    </source>
</evidence>
<dbReference type="EMBL" id="UYYB01114294">
    <property type="protein sequence ID" value="VDM81736.1"/>
    <property type="molecule type" value="Genomic_DNA"/>
</dbReference>
<dbReference type="PANTHER" id="PTHR11705">
    <property type="entry name" value="PROTEASE FAMILY M14 CARBOXYPEPTIDASE A,B"/>
    <property type="match status" value="1"/>
</dbReference>
<evidence type="ECO:0000259" key="4">
    <source>
        <dbReference type="PROSITE" id="PS52035"/>
    </source>
</evidence>
<dbReference type="PROSITE" id="PS52035">
    <property type="entry name" value="PEPTIDASE_M14"/>
    <property type="match status" value="1"/>
</dbReference>
<dbReference type="Pfam" id="PF00246">
    <property type="entry name" value="Peptidase_M14"/>
    <property type="match status" value="1"/>
</dbReference>
<accession>A0A3P7JEG5</accession>
<dbReference type="Proteomes" id="UP000270094">
    <property type="component" value="Unassembled WGS sequence"/>
</dbReference>
<evidence type="ECO:0000256" key="1">
    <source>
        <dbReference type="ARBA" id="ARBA00001947"/>
    </source>
</evidence>
<evidence type="ECO:0000313" key="6">
    <source>
        <dbReference type="Proteomes" id="UP000270094"/>
    </source>
</evidence>
<dbReference type="Gene3D" id="3.40.630.10">
    <property type="entry name" value="Zn peptidases"/>
    <property type="match status" value="1"/>
</dbReference>
<name>A0A3P7JEG5_STRVU</name>
<dbReference type="GO" id="GO:0005615">
    <property type="term" value="C:extracellular space"/>
    <property type="evidence" value="ECO:0007669"/>
    <property type="project" value="TreeGrafter"/>
</dbReference>
<dbReference type="GO" id="GO:0004181">
    <property type="term" value="F:metallocarboxypeptidase activity"/>
    <property type="evidence" value="ECO:0007669"/>
    <property type="project" value="InterPro"/>
</dbReference>
<dbReference type="AlphaFoldDB" id="A0A3P7JEG5"/>
<sequence>YIYIYIYIYTDSYESATELLKIGYPSTFKKPILWIDAGIHAQLLQFVHDSSYKRLLHEVDIIVVPNTNPDGYEYSRETNRMWRKTRSRSSASRFSDQCTGVDANRNYPFHFGEEGVLGLAAAILEKKDQIRGYIALHSFGQDILYPWGHKLHVYPPDVED</sequence>
<dbReference type="SMART" id="SM00631">
    <property type="entry name" value="Zn_pept"/>
    <property type="match status" value="1"/>
</dbReference>
<gene>
    <name evidence="5" type="ORF">SVUK_LOCUS16734</name>
</gene>
<comment type="similarity">
    <text evidence="2 3">Belongs to the peptidase M14 family.</text>
</comment>
<keyword evidence="6" id="KW-1185">Reference proteome</keyword>
<feature type="non-terminal residue" evidence="5">
    <location>
        <position position="1"/>
    </location>
</feature>
<proteinExistence type="inferred from homology"/>